<evidence type="ECO:0000313" key="3">
    <source>
        <dbReference type="Proteomes" id="UP000001411"/>
    </source>
</evidence>
<feature type="domain" description="Rhamnogalacturonase A/B/Epimerase-like pectate lyase" evidence="1">
    <location>
        <begin position="2"/>
        <end position="61"/>
    </location>
</feature>
<dbReference type="Proteomes" id="UP000001411">
    <property type="component" value="Chromosome"/>
</dbReference>
<dbReference type="Gene3D" id="2.160.20.10">
    <property type="entry name" value="Single-stranded right-handed beta-helix, Pectin lyase-like"/>
    <property type="match status" value="1"/>
</dbReference>
<evidence type="ECO:0000313" key="2">
    <source>
        <dbReference type="EMBL" id="AAO05199.1"/>
    </source>
</evidence>
<dbReference type="InterPro" id="IPR024535">
    <property type="entry name" value="RHGA/B-epi-like_pectate_lyase"/>
</dbReference>
<dbReference type="EMBL" id="AE015929">
    <property type="protein sequence ID" value="AAO05199.1"/>
    <property type="molecule type" value="Genomic_DNA"/>
</dbReference>
<name>A0A0H2VH18_STAES</name>
<dbReference type="GeneID" id="50018300"/>
<protein>
    <recommendedName>
        <fullName evidence="1">Rhamnogalacturonase A/B/Epimerase-like pectate lyase domain-containing protein</fullName>
    </recommendedName>
</protein>
<organism evidence="2 3">
    <name type="scientific">Staphylococcus epidermidis (strain ATCC 12228 / FDA PCI 1200)</name>
    <dbReference type="NCBI Taxonomy" id="176280"/>
    <lineage>
        <taxon>Bacteria</taxon>
        <taxon>Bacillati</taxon>
        <taxon>Bacillota</taxon>
        <taxon>Bacilli</taxon>
        <taxon>Bacillales</taxon>
        <taxon>Staphylococcaceae</taxon>
        <taxon>Staphylococcus</taxon>
    </lineage>
</organism>
<dbReference type="InterPro" id="IPR011050">
    <property type="entry name" value="Pectin_lyase_fold/virulence"/>
</dbReference>
<reference evidence="2 3" key="1">
    <citation type="journal article" date="2003" name="Mol. Microbiol.">
        <title>Genome-based analysis of virulence genes in a non-biofilm-forming Staphylococcus epidermidis strain (ATCC 12228).</title>
        <authorList>
            <person name="Zhang Y.Q."/>
            <person name="Ren S.X."/>
            <person name="Li H.L."/>
            <person name="Wang Y.X."/>
            <person name="Fu G."/>
            <person name="Yang J."/>
            <person name="Qin Z.Q."/>
            <person name="Miao Y.G."/>
            <person name="Wang W.Y."/>
            <person name="Chen R.S."/>
            <person name="Shen Y."/>
            <person name="Chen Z."/>
            <person name="Yuan Z.H."/>
            <person name="Zhao G.P."/>
            <person name="Qu D."/>
            <person name="Danchin A."/>
            <person name="Wen Y.M."/>
        </authorList>
    </citation>
    <scope>NUCLEOTIDE SEQUENCE [LARGE SCALE GENOMIC DNA]</scope>
    <source>
        <strain evidence="3">ATCC 12228 / FDA PCI 1200</strain>
    </source>
</reference>
<accession>A0A0H2VH18</accession>
<dbReference type="InterPro" id="IPR006626">
    <property type="entry name" value="PbH1"/>
</dbReference>
<gene>
    <name evidence="2" type="ordered locus">SE_1600</name>
</gene>
<dbReference type="SMART" id="SM00710">
    <property type="entry name" value="PbH1"/>
    <property type="match status" value="4"/>
</dbReference>
<dbReference type="SUPFAM" id="SSF51126">
    <property type="entry name" value="Pectin lyase-like"/>
    <property type="match status" value="1"/>
</dbReference>
<sequence>MFINAKDFGLKEKSKYKDTRAIQKALNYAKKGRHTVYIPKGTYYIRKALVIYDSTTLLLEEGATLLRKGKDALLKNGRRLKLYHGYNGNSHIYIKGGTFDMNGGEYPYNNTAMCMGHAEDIQILGVTFKNIVGGHALDACGINGLHISECEFKGFLDIDGDRSFSEAVQLDIQVPGAFPKFGTTDGTITKNVVIEKCYFGCSDHPKMKAWNRAIGSHASRYNCYYENIHINQNIFDNLNEYALTPLKSKDTFITKNKFINCNGGIRFLGVKDGKNAADPITGQVMETQAGENFNVIGNTFIGKMKRDAIHIRSYHHVQHQNVFIAANQFEDASQSIHLENINGLTLNQEQTKIKIKSIDVKNISN</sequence>
<dbReference type="RefSeq" id="WP_002457082.1">
    <property type="nucleotide sequence ID" value="NC_004461.1"/>
</dbReference>
<dbReference type="OrthoDB" id="2404754at2"/>
<dbReference type="eggNOG" id="COG5434">
    <property type="taxonomic scope" value="Bacteria"/>
</dbReference>
<dbReference type="AlphaFoldDB" id="A0A0H2VH18"/>
<dbReference type="PATRIC" id="fig|176280.10.peg.1565"/>
<dbReference type="Pfam" id="PF12708">
    <property type="entry name" value="Pect-lyase_RHGA_epim"/>
    <property type="match status" value="1"/>
</dbReference>
<dbReference type="HOGENOM" id="CLU_907700_0_0_9"/>
<proteinExistence type="predicted"/>
<dbReference type="KEGG" id="sep:SE_1600"/>
<dbReference type="InterPro" id="IPR012334">
    <property type="entry name" value="Pectin_lyas_fold"/>
</dbReference>
<evidence type="ECO:0000259" key="1">
    <source>
        <dbReference type="Pfam" id="PF12708"/>
    </source>
</evidence>